<keyword evidence="2" id="KW-1185">Reference proteome</keyword>
<organism evidence="1 2">
    <name type="scientific">Marinococcus luteus</name>
    <dbReference type="NCBI Taxonomy" id="1122204"/>
    <lineage>
        <taxon>Bacteria</taxon>
        <taxon>Bacillati</taxon>
        <taxon>Bacillota</taxon>
        <taxon>Bacilli</taxon>
        <taxon>Bacillales</taxon>
        <taxon>Bacillaceae</taxon>
        <taxon>Marinococcus</taxon>
    </lineage>
</organism>
<protein>
    <submittedName>
        <fullName evidence="1">Uncharacterized protein</fullName>
    </submittedName>
</protein>
<evidence type="ECO:0000313" key="2">
    <source>
        <dbReference type="Proteomes" id="UP000199488"/>
    </source>
</evidence>
<name>A0A1H2RPY8_9BACI</name>
<dbReference type="AlphaFoldDB" id="A0A1H2RPY8"/>
<reference evidence="1 2" key="1">
    <citation type="submission" date="2016-10" db="EMBL/GenBank/DDBJ databases">
        <authorList>
            <person name="de Groot N.N."/>
        </authorList>
    </citation>
    <scope>NUCLEOTIDE SEQUENCE [LARGE SCALE GENOMIC DNA]</scope>
    <source>
        <strain evidence="1 2">DSM 23126</strain>
    </source>
</reference>
<gene>
    <name evidence="1" type="ORF">SAMN05421781_0859</name>
</gene>
<evidence type="ECO:0000313" key="1">
    <source>
        <dbReference type="EMBL" id="SDW21338.1"/>
    </source>
</evidence>
<dbReference type="Proteomes" id="UP000199488">
    <property type="component" value="Unassembled WGS sequence"/>
</dbReference>
<dbReference type="EMBL" id="FNNC01000001">
    <property type="protein sequence ID" value="SDW21338.1"/>
    <property type="molecule type" value="Genomic_DNA"/>
</dbReference>
<accession>A0A1H2RPY8</accession>
<proteinExistence type="predicted"/>
<dbReference type="OrthoDB" id="2968337at2"/>
<sequence>MANQPKSLEEQFDGTAEAELMPIAKYYFELKRQDKSVHWEISIVDKDDEEDLFIGWAEELTNRSNYIEVDPIRAEDGEDATNQVIQKIKEHI</sequence>
<dbReference type="RefSeq" id="WP_091611591.1">
    <property type="nucleotide sequence ID" value="NZ_FNNC01000001.1"/>
</dbReference>